<keyword evidence="2 10" id="KW-0378">Hydrolase</keyword>
<dbReference type="GO" id="GO:0043138">
    <property type="term" value="F:3'-5' DNA helicase activity"/>
    <property type="evidence" value="ECO:0007669"/>
    <property type="project" value="UniProtKB-EC"/>
</dbReference>
<dbReference type="GO" id="GO:0033202">
    <property type="term" value="C:DNA helicase complex"/>
    <property type="evidence" value="ECO:0007669"/>
    <property type="project" value="TreeGrafter"/>
</dbReference>
<evidence type="ECO:0000256" key="10">
    <source>
        <dbReference type="PROSITE-ProRule" id="PRU00560"/>
    </source>
</evidence>
<dbReference type="Pfam" id="PF13361">
    <property type="entry name" value="UvrD_C"/>
    <property type="match status" value="1"/>
</dbReference>
<evidence type="ECO:0000256" key="4">
    <source>
        <dbReference type="ARBA" id="ARBA00022840"/>
    </source>
</evidence>
<dbReference type="PANTHER" id="PTHR11070:SF2">
    <property type="entry name" value="ATP-DEPENDENT DNA HELICASE SRS2"/>
    <property type="match status" value="1"/>
</dbReference>
<organism evidence="13 16">
    <name type="scientific">Hydrogenophaga crassostreae</name>
    <dbReference type="NCBI Taxonomy" id="1763535"/>
    <lineage>
        <taxon>Bacteria</taxon>
        <taxon>Pseudomonadati</taxon>
        <taxon>Pseudomonadota</taxon>
        <taxon>Betaproteobacteria</taxon>
        <taxon>Burkholderiales</taxon>
        <taxon>Comamonadaceae</taxon>
        <taxon>Hydrogenophaga</taxon>
    </lineage>
</organism>
<dbReference type="EMBL" id="CP017476">
    <property type="protein sequence ID" value="AOW13585.1"/>
    <property type="molecule type" value="Genomic_DNA"/>
</dbReference>
<dbReference type="InterPro" id="IPR014016">
    <property type="entry name" value="UvrD-like_ATP-bd"/>
</dbReference>
<keyword evidence="15" id="KW-1185">Reference proteome</keyword>
<protein>
    <recommendedName>
        <fullName evidence="7">DNA 3'-5' helicase</fullName>
        <ecNumber evidence="7">5.6.2.4</ecNumber>
    </recommendedName>
    <alternativeName>
        <fullName evidence="8">DNA 3'-5' helicase II</fullName>
    </alternativeName>
</protein>
<dbReference type="Proteomes" id="UP000185657">
    <property type="component" value="Unassembled WGS sequence"/>
</dbReference>
<evidence type="ECO:0000259" key="12">
    <source>
        <dbReference type="PROSITE" id="PS51217"/>
    </source>
</evidence>
<evidence type="ECO:0000256" key="5">
    <source>
        <dbReference type="ARBA" id="ARBA00023235"/>
    </source>
</evidence>
<evidence type="ECO:0000256" key="7">
    <source>
        <dbReference type="ARBA" id="ARBA00034808"/>
    </source>
</evidence>
<evidence type="ECO:0000313" key="16">
    <source>
        <dbReference type="Proteomes" id="UP000185680"/>
    </source>
</evidence>
<evidence type="ECO:0000256" key="9">
    <source>
        <dbReference type="ARBA" id="ARBA00048988"/>
    </source>
</evidence>
<dbReference type="GO" id="GO:0000725">
    <property type="term" value="P:recombinational repair"/>
    <property type="evidence" value="ECO:0007669"/>
    <property type="project" value="TreeGrafter"/>
</dbReference>
<dbReference type="AlphaFoldDB" id="A0A167HXV3"/>
<comment type="catalytic activity">
    <reaction evidence="9">
        <text>ATP + H2O = ADP + phosphate + H(+)</text>
        <dbReference type="Rhea" id="RHEA:13065"/>
        <dbReference type="ChEBI" id="CHEBI:15377"/>
        <dbReference type="ChEBI" id="CHEBI:15378"/>
        <dbReference type="ChEBI" id="CHEBI:30616"/>
        <dbReference type="ChEBI" id="CHEBI:43474"/>
        <dbReference type="ChEBI" id="CHEBI:456216"/>
        <dbReference type="EC" id="5.6.2.4"/>
    </reaction>
</comment>
<dbReference type="GO" id="GO:0005829">
    <property type="term" value="C:cytosol"/>
    <property type="evidence" value="ECO:0007669"/>
    <property type="project" value="TreeGrafter"/>
</dbReference>
<evidence type="ECO:0000256" key="6">
    <source>
        <dbReference type="ARBA" id="ARBA00034617"/>
    </source>
</evidence>
<dbReference type="InterPro" id="IPR027417">
    <property type="entry name" value="P-loop_NTPase"/>
</dbReference>
<dbReference type="RefSeq" id="WP_066090315.1">
    <property type="nucleotide sequence ID" value="NZ_CP017476.1"/>
</dbReference>
<dbReference type="GO" id="GO:0016787">
    <property type="term" value="F:hydrolase activity"/>
    <property type="evidence" value="ECO:0007669"/>
    <property type="project" value="UniProtKB-UniRule"/>
</dbReference>
<dbReference type="EMBL" id="LVWD01000013">
    <property type="protein sequence ID" value="OAD41879.1"/>
    <property type="molecule type" value="Genomic_DNA"/>
</dbReference>
<evidence type="ECO:0000256" key="3">
    <source>
        <dbReference type="ARBA" id="ARBA00022806"/>
    </source>
</evidence>
<gene>
    <name evidence="13" type="ORF">LPB072_12705</name>
    <name evidence="14" type="ORF">LPB72_11325</name>
</gene>
<dbReference type="STRING" id="1763535.LPB072_12705"/>
<dbReference type="Gene3D" id="1.10.486.10">
    <property type="entry name" value="PCRA, domain 4"/>
    <property type="match status" value="1"/>
</dbReference>
<reference evidence="14 15" key="1">
    <citation type="submission" date="2016-02" db="EMBL/GenBank/DDBJ databases">
        <title>Draft genome sequence of Hydrogenophaga sp. LPB0072.</title>
        <authorList>
            <person name="Shin S.-K."/>
            <person name="Yi H."/>
        </authorList>
    </citation>
    <scope>NUCLEOTIDE SEQUENCE [LARGE SCALE GENOMIC DNA]</scope>
    <source>
        <strain evidence="14 15">LPB0072</strain>
    </source>
</reference>
<comment type="catalytic activity">
    <reaction evidence="6">
        <text>Couples ATP hydrolysis with the unwinding of duplex DNA by translocating in the 3'-5' direction.</text>
        <dbReference type="EC" id="5.6.2.4"/>
    </reaction>
</comment>
<keyword evidence="3 10" id="KW-0347">Helicase</keyword>
<name>A0A167HXV3_9BURK</name>
<dbReference type="SUPFAM" id="SSF52540">
    <property type="entry name" value="P-loop containing nucleoside triphosphate hydrolases"/>
    <property type="match status" value="1"/>
</dbReference>
<dbReference type="InterPro" id="IPR000212">
    <property type="entry name" value="DNA_helicase_UvrD/REP"/>
</dbReference>
<evidence type="ECO:0000313" key="14">
    <source>
        <dbReference type="EMBL" id="OAD41879.1"/>
    </source>
</evidence>
<dbReference type="KEGG" id="hyl:LPB072_12705"/>
<dbReference type="GO" id="GO:0003677">
    <property type="term" value="F:DNA binding"/>
    <property type="evidence" value="ECO:0007669"/>
    <property type="project" value="InterPro"/>
</dbReference>
<evidence type="ECO:0000256" key="1">
    <source>
        <dbReference type="ARBA" id="ARBA00022741"/>
    </source>
</evidence>
<evidence type="ECO:0000259" key="11">
    <source>
        <dbReference type="PROSITE" id="PS51198"/>
    </source>
</evidence>
<proteinExistence type="predicted"/>
<dbReference type="PROSITE" id="PS51217">
    <property type="entry name" value="UVRD_HELICASE_CTER"/>
    <property type="match status" value="1"/>
</dbReference>
<feature type="domain" description="UvrD-like helicase ATP-binding" evidence="11">
    <location>
        <begin position="16"/>
        <end position="478"/>
    </location>
</feature>
<evidence type="ECO:0000313" key="15">
    <source>
        <dbReference type="Proteomes" id="UP000185657"/>
    </source>
</evidence>
<evidence type="ECO:0000256" key="8">
    <source>
        <dbReference type="ARBA" id="ARBA00034923"/>
    </source>
</evidence>
<dbReference type="PROSITE" id="PS51198">
    <property type="entry name" value="UVRD_HELICASE_ATP_BIND"/>
    <property type="match status" value="1"/>
</dbReference>
<dbReference type="Proteomes" id="UP000185680">
    <property type="component" value="Chromosome"/>
</dbReference>
<feature type="domain" description="UvrD-like helicase C-terminal" evidence="12">
    <location>
        <begin position="518"/>
        <end position="796"/>
    </location>
</feature>
<feature type="binding site" evidence="10">
    <location>
        <begin position="37"/>
        <end position="44"/>
    </location>
    <ligand>
        <name>ATP</name>
        <dbReference type="ChEBI" id="CHEBI:30616"/>
    </ligand>
</feature>
<dbReference type="Gene3D" id="3.40.50.300">
    <property type="entry name" value="P-loop containing nucleotide triphosphate hydrolases"/>
    <property type="match status" value="3"/>
</dbReference>
<accession>A0A167HXV3</accession>
<sequence length="1098" mass="120866">MNGSKQQAAYQINGEGASSAAFYAVACDPARSVAVEACAGAGKTWMLVARIVRALLDGTPAQDILAITFTKKAAGEMRGRLQAELRRCETLADHELLEVMQAWGFTPAQAEARMEALRGLNARLMAQGRAVQVRTFHSWFAALLRSAPLAVLQELRLPLTYELLEDDERAKALVWPRFYRALVDAPQERQDFFDSVGLHGRHQTLKSLDTALNKRVEFAMADAAGTLDGSVQSMAEAFPALDGCDEPAAFIRNPEPQSLLWDAARILGAATAKTFSAKGVELETALSEGRFEGVCTALLTQKNEDRQFGAKIAQIDRVREAQALVRWLLEAEQQQRAWLHQQRLTRLTRVLLRVYADLKRERGWVDMNDLESAAQRLLADAELSGWMQQRMDARVSQLLIDEFQDTNPLQWQALYGWLSAYAGAGPGEAPSVFLVGDPKQSIYRFRRAEPQVFKAAQVFVVEGLGGALLSCDHTRRCSPLVVDTLNAVMQEAIAAGEYADFRDHTTHSEAAGEVLVLPAISRQAKAPAGNGQDAEVIWRDSLTMPRVPPEEEGYAALEAQQAARWVADHIAQGTPPGKIMVLSRKRERLGWMHEALQALGIASEQPEKLELNQIGAVQDVIALLDALVSPQHDLSLARALKSPLFGWSDGDLVTLADRVNLLRHGAEGAATGVSWWLALQDLAGDNQGESSRMVETAARLQRYRQWTRQWPPHDALSAIYEDSDALARFAEIAQSGQRAAVTAALRDVLTQSLAQDGGRYLSAYRFVRALKAGGNKLATVPKANAVRLLTVHGAKGLEAKTVLLLDTDSGAPKSETMGVLIDWPGEAPAPRRFVFLERETAPPVCAQDLLANEQRARALEEINALYVALTRAEERLVVSSFEPHRRGERATWWQRLNLRGAAATVPEVSNASALEPLAPFGMLGLPTLPVASPAPVGVGSSVVPEADLRTRMGLAMHRLLQWHPTHADFEWTDVHTLAAGRAFELSHDEAVEATAMAQRVVQGEGAWAWDAAQLQQWGNEVELFWQGEGLRLDRLVQGRIDGDWWVIDFKSHEQPETRPDLLAQIRRYGQAVAHAQPGARVRLAFINALGQWREVEPS</sequence>
<evidence type="ECO:0000313" key="13">
    <source>
        <dbReference type="EMBL" id="AOW13585.1"/>
    </source>
</evidence>
<keyword evidence="5" id="KW-0413">Isomerase</keyword>
<dbReference type="EC" id="5.6.2.4" evidence="7"/>
<dbReference type="OrthoDB" id="5905204at2"/>
<dbReference type="GO" id="GO:0005524">
    <property type="term" value="F:ATP binding"/>
    <property type="evidence" value="ECO:0007669"/>
    <property type="project" value="UniProtKB-UniRule"/>
</dbReference>
<evidence type="ECO:0000256" key="2">
    <source>
        <dbReference type="ARBA" id="ARBA00022801"/>
    </source>
</evidence>
<reference evidence="13 16" key="2">
    <citation type="submission" date="2016-10" db="EMBL/GenBank/DDBJ databases">
        <title>Hydorgenophaga sp. LPB0072 isolated from gastropod.</title>
        <authorList>
            <person name="Kim E."/>
            <person name="Yi H."/>
        </authorList>
    </citation>
    <scope>NUCLEOTIDE SEQUENCE [LARGE SCALE GENOMIC DNA]</scope>
    <source>
        <strain evidence="13 16">LPB0072</strain>
    </source>
</reference>
<keyword evidence="1 10" id="KW-0547">Nucleotide-binding</keyword>
<dbReference type="PANTHER" id="PTHR11070">
    <property type="entry name" value="UVRD / RECB / PCRA DNA HELICASE FAMILY MEMBER"/>
    <property type="match status" value="1"/>
</dbReference>
<dbReference type="InterPro" id="IPR014017">
    <property type="entry name" value="DNA_helicase_UvrD-like_C"/>
</dbReference>
<dbReference type="Pfam" id="PF00580">
    <property type="entry name" value="UvrD-helicase"/>
    <property type="match status" value="1"/>
</dbReference>
<keyword evidence="4 10" id="KW-0067">ATP-binding</keyword>